<keyword evidence="2 10" id="KW-0812">Transmembrane</keyword>
<keyword evidence="3" id="KW-0677">Repeat</keyword>
<name>A0A6L2Q7L2_COPFO</name>
<dbReference type="InterPro" id="IPR002126">
    <property type="entry name" value="Cadherin-like_dom"/>
</dbReference>
<keyword evidence="4 9" id="KW-0106">Calcium</keyword>
<protein>
    <recommendedName>
        <fullName evidence="11">Cadherin domain-containing protein</fullName>
    </recommendedName>
</protein>
<evidence type="ECO:0000259" key="11">
    <source>
        <dbReference type="PROSITE" id="PS50268"/>
    </source>
</evidence>
<dbReference type="InterPro" id="IPR020894">
    <property type="entry name" value="Cadherin_CS"/>
</dbReference>
<dbReference type="InterPro" id="IPR015919">
    <property type="entry name" value="Cadherin-like_sf"/>
</dbReference>
<evidence type="ECO:0000256" key="10">
    <source>
        <dbReference type="SAM" id="Phobius"/>
    </source>
</evidence>
<dbReference type="GO" id="GO:0007156">
    <property type="term" value="P:homophilic cell adhesion via plasma membrane adhesion molecules"/>
    <property type="evidence" value="ECO:0007669"/>
    <property type="project" value="InterPro"/>
</dbReference>
<keyword evidence="6 10" id="KW-1133">Transmembrane helix</keyword>
<evidence type="ECO:0000256" key="5">
    <source>
        <dbReference type="ARBA" id="ARBA00022889"/>
    </source>
</evidence>
<feature type="domain" description="Cadherin" evidence="11">
    <location>
        <begin position="203"/>
        <end position="334"/>
    </location>
</feature>
<dbReference type="PANTHER" id="PTHR24026">
    <property type="entry name" value="FAT ATYPICAL CADHERIN-RELATED"/>
    <property type="match status" value="1"/>
</dbReference>
<dbReference type="AlphaFoldDB" id="A0A6L2Q7L2"/>
<comment type="caution">
    <text evidence="12">The sequence shown here is derived from an EMBL/GenBank/DDBJ whole genome shotgun (WGS) entry which is preliminary data.</text>
</comment>
<evidence type="ECO:0000256" key="9">
    <source>
        <dbReference type="PROSITE-ProRule" id="PRU00043"/>
    </source>
</evidence>
<comment type="subcellular location">
    <subcellularLocation>
        <location evidence="1">Membrane</location>
    </subcellularLocation>
</comment>
<dbReference type="SUPFAM" id="SSF49313">
    <property type="entry name" value="Cadherin-like"/>
    <property type="match status" value="4"/>
</dbReference>
<dbReference type="Gene3D" id="2.60.40.60">
    <property type="entry name" value="Cadherins"/>
    <property type="match status" value="6"/>
</dbReference>
<evidence type="ECO:0000256" key="1">
    <source>
        <dbReference type="ARBA" id="ARBA00004370"/>
    </source>
</evidence>
<keyword evidence="13" id="KW-1185">Reference proteome</keyword>
<keyword evidence="7 10" id="KW-0472">Membrane</keyword>
<dbReference type="CDD" id="cd11304">
    <property type="entry name" value="Cadherin_repeat"/>
    <property type="match status" value="4"/>
</dbReference>
<organism evidence="12 13">
    <name type="scientific">Coptotermes formosanus</name>
    <name type="common">Formosan subterranean termite</name>
    <dbReference type="NCBI Taxonomy" id="36987"/>
    <lineage>
        <taxon>Eukaryota</taxon>
        <taxon>Metazoa</taxon>
        <taxon>Ecdysozoa</taxon>
        <taxon>Arthropoda</taxon>
        <taxon>Hexapoda</taxon>
        <taxon>Insecta</taxon>
        <taxon>Pterygota</taxon>
        <taxon>Neoptera</taxon>
        <taxon>Polyneoptera</taxon>
        <taxon>Dictyoptera</taxon>
        <taxon>Blattodea</taxon>
        <taxon>Blattoidea</taxon>
        <taxon>Termitoidae</taxon>
        <taxon>Rhinotermitidae</taxon>
        <taxon>Coptotermes</taxon>
    </lineage>
</organism>
<dbReference type="PROSITE" id="PS50268">
    <property type="entry name" value="CADHERIN_2"/>
    <property type="match status" value="6"/>
</dbReference>
<evidence type="ECO:0000256" key="6">
    <source>
        <dbReference type="ARBA" id="ARBA00022989"/>
    </source>
</evidence>
<proteinExistence type="predicted"/>
<evidence type="ECO:0000256" key="3">
    <source>
        <dbReference type="ARBA" id="ARBA00022737"/>
    </source>
</evidence>
<evidence type="ECO:0000313" key="13">
    <source>
        <dbReference type="Proteomes" id="UP000502823"/>
    </source>
</evidence>
<dbReference type="OrthoDB" id="6379298at2759"/>
<dbReference type="InParanoid" id="A0A6L2Q7L2"/>
<dbReference type="EMBL" id="BLKM01000821">
    <property type="protein sequence ID" value="GFG38798.1"/>
    <property type="molecule type" value="Genomic_DNA"/>
</dbReference>
<dbReference type="SMART" id="SM00112">
    <property type="entry name" value="CA"/>
    <property type="match status" value="5"/>
</dbReference>
<feature type="domain" description="Cadherin" evidence="11">
    <location>
        <begin position="58"/>
        <end position="102"/>
    </location>
</feature>
<dbReference type="PROSITE" id="PS00232">
    <property type="entry name" value="CADHERIN_1"/>
    <property type="match status" value="1"/>
</dbReference>
<keyword evidence="8" id="KW-0325">Glycoprotein</keyword>
<accession>A0A6L2Q7L2</accession>
<feature type="domain" description="Cadherin" evidence="11">
    <location>
        <begin position="334"/>
        <end position="437"/>
    </location>
</feature>
<keyword evidence="5" id="KW-0130">Cell adhesion</keyword>
<dbReference type="GO" id="GO:0005509">
    <property type="term" value="F:calcium ion binding"/>
    <property type="evidence" value="ECO:0007669"/>
    <property type="project" value="UniProtKB-UniRule"/>
</dbReference>
<sequence length="1088" mass="121149">MSEILIERTTLLQLDYGQFNVAVEGKELDTCSKAFDVIPKSGYRNTDVRLSVIEPELLDYENGTCNDIILKIKATETFNESRAGEAEVTVKLRDLNDESPVFEQEEFVFNAAEHEVKGTHLGYVKAIDRDAFDKITYSLASDAYLTIDPETGSVKVEADFNYERQPQVFATVKAEDTNARPHFAYAQIVVNVTDINDEKPLLYVPSSPATINESTAIGTELGVTITATDEDTMPDLSFSIDWNNSRAAKQGIPQKQELFNGCLKIETVKDPEHSKDVSAVLEVDMDIHWEDFDTLYVNISVEDRNTQQDYAQNRFSNAILTVMINDINNNAPEFSDPGLLTFKENTQEGTLFGIIKATDKDGPGNNDVKYSLVNHHYKQEYVTISETNGELRTGKDPIDFEAIEEIEYTIVASDGVHDTPLNITIQIEDVNDETPYFIGDYSSTIPLAENTNERTDLLQIRARDNDSSAQFNTLTYFVEGDHRGLFEIDSESGLFYLPDGQGNKLDYEGLINTYVIDITVRDRCEKDGYCYGDSRSNTTRITVQLTDVNDNAPVIDNKGSVLRTISEDEGKRDLRLGFVTATDADSGENADLKFSFIDVKPAVAWDLFDIGPMDPIRAEVIVKKDLLDYWGQYTVTVMNNSPGKVLTDMNGKNVVFSAIDGKDNGLNGTAGMSYTITGDDVALQYLEVSRDELWLKEDFDQNMDKSFPLKLEACDGEFETNKQCTSVETKVTLTVNAQFEPTFDKPEWTTNFTGGFTDDAACQIYIISEANLVSMRFQNNESFVESKKAEIAKIYTEVLKYQSNVKKVARALNSQGAPMDNATDVTSYFVDENKQQPVNKEEITKAINNKDTYNQLRYELYGQQQLVLDSVDDTQSETEANVEGLLQTVLIVVSVVLGTLVVVLFAAFFIRTRSLNRRLEALSTTKFGSQDSGLNRIGLAVPNTNQHAVEGSNPVWGNEELVDRNFDNVSQSSGDSDLIGVEENPEFNPYGKSGLSNDGFTPDFETGRRVSINPMLASGLNPLSAASLQDAMAEKTTVNKSVNPMAGMFNSDGYDSDKDSIRSSENVMGQKSNFTFFGRMDSIPITEL</sequence>
<dbReference type="Pfam" id="PF00028">
    <property type="entry name" value="Cadherin"/>
    <property type="match status" value="2"/>
</dbReference>
<evidence type="ECO:0000256" key="2">
    <source>
        <dbReference type="ARBA" id="ARBA00022692"/>
    </source>
</evidence>
<feature type="domain" description="Cadherin" evidence="11">
    <location>
        <begin position="103"/>
        <end position="202"/>
    </location>
</feature>
<dbReference type="Proteomes" id="UP000502823">
    <property type="component" value="Unassembled WGS sequence"/>
</dbReference>
<gene>
    <name evidence="12" type="ORF">Cfor_02810</name>
</gene>
<evidence type="ECO:0000256" key="7">
    <source>
        <dbReference type="ARBA" id="ARBA00023136"/>
    </source>
</evidence>
<feature type="domain" description="Cadherin" evidence="11">
    <location>
        <begin position="447"/>
        <end position="555"/>
    </location>
</feature>
<dbReference type="PRINTS" id="PR00205">
    <property type="entry name" value="CADHERIN"/>
</dbReference>
<evidence type="ECO:0000313" key="12">
    <source>
        <dbReference type="EMBL" id="GFG38798.1"/>
    </source>
</evidence>
<dbReference type="GO" id="GO:0005886">
    <property type="term" value="C:plasma membrane"/>
    <property type="evidence" value="ECO:0007669"/>
    <property type="project" value="InterPro"/>
</dbReference>
<evidence type="ECO:0000256" key="4">
    <source>
        <dbReference type="ARBA" id="ARBA00022837"/>
    </source>
</evidence>
<dbReference type="PANTHER" id="PTHR24026:SF136">
    <property type="entry name" value="PROTOCADHERIN-23"/>
    <property type="match status" value="1"/>
</dbReference>
<feature type="transmembrane region" description="Helical" evidence="10">
    <location>
        <begin position="885"/>
        <end position="910"/>
    </location>
</feature>
<feature type="domain" description="Cadherin" evidence="11">
    <location>
        <begin position="629"/>
        <end position="743"/>
    </location>
</feature>
<evidence type="ECO:0000256" key="8">
    <source>
        <dbReference type="ARBA" id="ARBA00023180"/>
    </source>
</evidence>
<reference evidence="13" key="1">
    <citation type="submission" date="2020-01" db="EMBL/GenBank/DDBJ databases">
        <title>Draft genome sequence of the Termite Coptotermes fromosanus.</title>
        <authorList>
            <person name="Itakura S."/>
            <person name="Yosikawa Y."/>
            <person name="Umezawa K."/>
        </authorList>
    </citation>
    <scope>NUCLEOTIDE SEQUENCE [LARGE SCALE GENOMIC DNA]</scope>
</reference>